<evidence type="ECO:0000313" key="6">
    <source>
        <dbReference type="Proteomes" id="UP000246410"/>
    </source>
</evidence>
<proteinExistence type="inferred from homology"/>
<dbReference type="InterPro" id="IPR016181">
    <property type="entry name" value="Acyl_CoA_acyltransferase"/>
</dbReference>
<gene>
    <name evidence="5" type="ORF">DFR69_103535</name>
</gene>
<evidence type="ECO:0000313" key="5">
    <source>
        <dbReference type="EMBL" id="PWV77935.1"/>
    </source>
</evidence>
<dbReference type="PANTHER" id="PTHR43792">
    <property type="entry name" value="GNAT FAMILY, PUTATIVE (AFU_ORTHOLOGUE AFUA_3G00765)-RELATED-RELATED"/>
    <property type="match status" value="1"/>
</dbReference>
<evidence type="ECO:0000256" key="2">
    <source>
        <dbReference type="ARBA" id="ARBA00023315"/>
    </source>
</evidence>
<dbReference type="PANTHER" id="PTHR43792:SF8">
    <property type="entry name" value="[RIBOSOMAL PROTEIN US5]-ALANINE N-ACETYLTRANSFERASE"/>
    <property type="match status" value="1"/>
</dbReference>
<dbReference type="SUPFAM" id="SSF55729">
    <property type="entry name" value="Acyl-CoA N-acyltransferases (Nat)"/>
    <property type="match status" value="1"/>
</dbReference>
<comment type="similarity">
    <text evidence="3">Belongs to the acetyltransferase family. RimJ subfamily.</text>
</comment>
<dbReference type="EMBL" id="QGTL01000003">
    <property type="protein sequence ID" value="PWV77935.1"/>
    <property type="molecule type" value="Genomic_DNA"/>
</dbReference>
<dbReference type="GO" id="GO:0016747">
    <property type="term" value="F:acyltransferase activity, transferring groups other than amino-acyl groups"/>
    <property type="evidence" value="ECO:0007669"/>
    <property type="project" value="InterPro"/>
</dbReference>
<protein>
    <submittedName>
        <fullName evidence="5">RimJ/RimL family protein N-acetyltransferase</fullName>
    </submittedName>
</protein>
<name>A0A317NS69_9NOCA</name>
<dbReference type="InterPro" id="IPR000182">
    <property type="entry name" value="GNAT_dom"/>
</dbReference>
<organism evidence="5 6">
    <name type="scientific">Nocardia neocaledoniensis</name>
    <dbReference type="NCBI Taxonomy" id="236511"/>
    <lineage>
        <taxon>Bacteria</taxon>
        <taxon>Bacillati</taxon>
        <taxon>Actinomycetota</taxon>
        <taxon>Actinomycetes</taxon>
        <taxon>Mycobacteriales</taxon>
        <taxon>Nocardiaceae</taxon>
        <taxon>Nocardia</taxon>
    </lineage>
</organism>
<dbReference type="InterPro" id="IPR051531">
    <property type="entry name" value="N-acetyltransferase"/>
</dbReference>
<comment type="caution">
    <text evidence="5">The sequence shown here is derived from an EMBL/GenBank/DDBJ whole genome shotgun (WGS) entry which is preliminary data.</text>
</comment>
<evidence type="ECO:0000259" key="4">
    <source>
        <dbReference type="PROSITE" id="PS51186"/>
    </source>
</evidence>
<dbReference type="Pfam" id="PF13302">
    <property type="entry name" value="Acetyltransf_3"/>
    <property type="match status" value="1"/>
</dbReference>
<reference evidence="5 6" key="1">
    <citation type="submission" date="2018-05" db="EMBL/GenBank/DDBJ databases">
        <title>Genomic Encyclopedia of Type Strains, Phase IV (KMG-IV): sequencing the most valuable type-strain genomes for metagenomic binning, comparative biology and taxonomic classification.</title>
        <authorList>
            <person name="Goeker M."/>
        </authorList>
    </citation>
    <scope>NUCLEOTIDE SEQUENCE [LARGE SCALE GENOMIC DNA]</scope>
    <source>
        <strain evidence="5 6">DSM 44717</strain>
    </source>
</reference>
<evidence type="ECO:0000256" key="3">
    <source>
        <dbReference type="ARBA" id="ARBA00038502"/>
    </source>
</evidence>
<keyword evidence="1 5" id="KW-0808">Transferase</keyword>
<sequence>MRNRAGTWHDGTMYEHTLTDGTVWLTRPGAPDIDRIVECCQDPEIVRWTTIPSPYGRAEAEQFLDLVVAPGWAAGIPVWAIRTALDGPVEGMLGLHDRGPGVHEIGFWLTPSHRGRGLMTRAITLACDFAFAPDGLGVARLTWRAMVGNHASAAAVRRTGFHYEGLARQGGLQRGTRVDEWHAARLATDPPGYADGWPAEVLP</sequence>
<dbReference type="AlphaFoldDB" id="A0A317NS69"/>
<keyword evidence="2" id="KW-0012">Acyltransferase</keyword>
<dbReference type="PROSITE" id="PS51186">
    <property type="entry name" value="GNAT"/>
    <property type="match status" value="1"/>
</dbReference>
<dbReference type="Gene3D" id="3.40.630.30">
    <property type="match status" value="1"/>
</dbReference>
<feature type="domain" description="N-acetyltransferase" evidence="4">
    <location>
        <begin position="31"/>
        <end position="185"/>
    </location>
</feature>
<evidence type="ECO:0000256" key="1">
    <source>
        <dbReference type="ARBA" id="ARBA00022679"/>
    </source>
</evidence>
<dbReference type="Proteomes" id="UP000246410">
    <property type="component" value="Unassembled WGS sequence"/>
</dbReference>
<keyword evidence="6" id="KW-1185">Reference proteome</keyword>
<accession>A0A317NS69</accession>